<dbReference type="RefSeq" id="WP_052729809.1">
    <property type="nucleotide sequence ID" value="NZ_CGIH01000052.1"/>
</dbReference>
<keyword evidence="2" id="KW-1185">Reference proteome</keyword>
<dbReference type="EMBL" id="CGIH01000052">
    <property type="protein sequence ID" value="CFY09787.1"/>
    <property type="molecule type" value="Genomic_DNA"/>
</dbReference>
<reference evidence="1 2" key="1">
    <citation type="submission" date="2015-03" db="EMBL/GenBank/DDBJ databases">
        <authorList>
            <person name="Murphy D."/>
        </authorList>
    </citation>
    <scope>NUCLEOTIDE SEQUENCE [LARGE SCALE GENOMIC DNA]</scope>
    <source>
        <strain evidence="1 2">OL-4</strain>
    </source>
</reference>
<evidence type="ECO:0000313" key="2">
    <source>
        <dbReference type="Proteomes" id="UP000045545"/>
    </source>
</evidence>
<organism evidence="1 2">
    <name type="scientific">Syntrophomonas zehnderi OL-4</name>
    <dbReference type="NCBI Taxonomy" id="690567"/>
    <lineage>
        <taxon>Bacteria</taxon>
        <taxon>Bacillati</taxon>
        <taxon>Bacillota</taxon>
        <taxon>Clostridia</taxon>
        <taxon>Eubacteriales</taxon>
        <taxon>Syntrophomonadaceae</taxon>
        <taxon>Syntrophomonas</taxon>
    </lineage>
</organism>
<gene>
    <name evidence="1" type="ORF">2727</name>
</gene>
<dbReference type="Proteomes" id="UP000045545">
    <property type="component" value="Unassembled WGS sequence"/>
</dbReference>
<dbReference type="OrthoDB" id="2088491at2"/>
<name>A0A0E4GDI2_9FIRM</name>
<dbReference type="AlphaFoldDB" id="A0A0E4GDI2"/>
<proteinExistence type="predicted"/>
<dbReference type="STRING" id="690567.2727"/>
<protein>
    <submittedName>
        <fullName evidence="1">Uncharacterized</fullName>
    </submittedName>
</protein>
<accession>A0A0E4GDI2</accession>
<sequence length="306" mass="33766">MIRRQLLGILLTSALIMVLMIPQSIANEKLVEPDGSVGGVFVKTIDGKNIMSYPISDSLKQFQEKKSKMAELHFQYKQGLVQKEEYLSKLKDLGASEDIIKAVSAALPFRNPSIKLNNIQPLASEQNVIIPFWQMIQDNSYYCGPATAAEIIRAKTFTSYSQSDLATPLHCTTQGTPWYDGVEGSGYPMEDTLNSYCNTNNYIPYGTTVTASGFQEKVIWDIDNNYGTAGDAYEVSGSNHLVGHPTNRTIYHWFAIYGYQNSGTDILYKDSVAGCSDISWSGNVPASSSMNYTTLAGIVNGRGIIW</sequence>
<evidence type="ECO:0000313" key="1">
    <source>
        <dbReference type="EMBL" id="CFY09787.1"/>
    </source>
</evidence>